<keyword evidence="1" id="KW-0472">Membrane</keyword>
<dbReference type="KEGG" id="vg:3294329"/>
<dbReference type="GeneID" id="3294329"/>
<evidence type="ECO:0000313" key="3">
    <source>
        <dbReference type="EMBL" id="ACY75916.1"/>
    </source>
</evidence>
<accession>Q58MW4</accession>
<evidence type="ECO:0000313" key="2">
    <source>
        <dbReference type="EMBL" id="AAX44418.1"/>
    </source>
</evidence>
<sequence>MNIKEDEYMSSDVWKRNIPPVTNFKRGSAYNQFGMWVMWIYYLIIPTMIIRLIWDLNK</sequence>
<organismHost>
    <name type="scientific">Prochlorococcus</name>
    <dbReference type="NCBI Taxonomy" id="1218"/>
</organismHost>
<reference evidence="3 5" key="2">
    <citation type="submission" date="2009-10" db="EMBL/GenBank/DDBJ databases">
        <title>The Genome Sequence of Prochlorococcus phage P-SSM2.</title>
        <authorList>
            <consortium name="The Broad Institute Genome Sequencing Platform"/>
            <person name="Henn M.R."/>
            <person name="Sullivan M.S."/>
            <person name="Osburne M.S."/>
            <person name="Levin J."/>
            <person name="Malboeuf C."/>
            <person name="Casali M."/>
            <person name="Russ C."/>
            <person name="Lennon N."/>
            <person name="Chapman S.B."/>
            <person name="Erlich R."/>
            <person name="Young S.K."/>
            <person name="Koehrsen M."/>
            <person name="Yandava C."/>
            <person name="Zeng Q."/>
            <person name="Alvarado L."/>
            <person name="Anderson S."/>
            <person name="Berlin A."/>
            <person name="Borenstein D."/>
            <person name="Chen Z."/>
            <person name="Engels R."/>
            <person name="Freedman E."/>
            <person name="Gellesch M."/>
            <person name="Goldberg J."/>
            <person name="Green L."/>
            <person name="Griggs A."/>
            <person name="Gujja S."/>
            <person name="Heilman E.R."/>
            <person name="Heiman D."/>
            <person name="Hepburn T."/>
            <person name="Howarth C."/>
            <person name="Jen D."/>
            <person name="Larson L."/>
            <person name="Lewis B."/>
            <person name="Mehta T."/>
            <person name="Park D."/>
            <person name="Pearson M."/>
            <person name="Richards J."/>
            <person name="Rizzolo K."/>
            <person name="Roberts A."/>
            <person name="Ryan E."/>
            <person name="Saif S."/>
            <person name="Shea T."/>
            <person name="Shenoy N."/>
            <person name="Sisk P."/>
            <person name="Stolte C."/>
            <person name="Sykes S."/>
            <person name="Walk T."/>
            <person name="White J."/>
            <person name="Yu Q."/>
            <person name="Coleman M.L."/>
            <person name="Huang K.H."/>
            <person name="Weigele P.R."/>
            <person name="DeFrancesco A.S."/>
            <person name="Kern S.E."/>
            <person name="Thompson L.R."/>
            <person name="Fu R."/>
            <person name="Hombeck B."/>
            <person name="Chisholm S.W."/>
            <person name="Haas B."/>
            <person name="Nusbaum C."/>
            <person name="Birren B."/>
        </authorList>
    </citation>
    <scope>NUCLEOTIDE SEQUENCE [LARGE SCALE GENOMIC DNA]</scope>
    <source>
        <strain evidence="3">P-SSM2</strain>
    </source>
</reference>
<feature type="transmembrane region" description="Helical" evidence="1">
    <location>
        <begin position="33"/>
        <end position="54"/>
    </location>
</feature>
<keyword evidence="4" id="KW-1185">Reference proteome</keyword>
<evidence type="ECO:0000313" key="4">
    <source>
        <dbReference type="Proteomes" id="UP000000991"/>
    </source>
</evidence>
<evidence type="ECO:0000256" key="1">
    <source>
        <dbReference type="SAM" id="Phobius"/>
    </source>
</evidence>
<name>Q58MW4_BPPRM</name>
<protein>
    <submittedName>
        <fullName evidence="2">Uncharacterized protein</fullName>
    </submittedName>
</protein>
<dbReference type="RefSeq" id="YP_214272.1">
    <property type="nucleotide sequence ID" value="NC_006883.2"/>
</dbReference>
<dbReference type="EMBL" id="GU071092">
    <property type="protein sequence ID" value="ACY75916.1"/>
    <property type="molecule type" value="Genomic_DNA"/>
</dbReference>
<dbReference type="Proteomes" id="UP000013923">
    <property type="component" value="Genome"/>
</dbReference>
<keyword evidence="1" id="KW-0812">Transmembrane</keyword>
<gene>
    <name evidence="3" type="ORF">PCMG_00040</name>
    <name evidence="2" type="ORF">PSSM2_040</name>
</gene>
<reference evidence="2 4" key="1">
    <citation type="journal article" date="2005" name="PLoS Biol.">
        <title>Three Prochlorococcus cyanophage genomes: signature features and ecological interpretations.</title>
        <authorList>
            <person name="Sullivan M.B."/>
            <person name="Coleman M.L."/>
            <person name="Weigele P."/>
            <person name="Rohwer F."/>
            <person name="Chisholm S.W."/>
        </authorList>
    </citation>
    <scope>NUCLEOTIDE SEQUENCE</scope>
</reference>
<dbReference type="Proteomes" id="UP000000991">
    <property type="component" value="Segment"/>
</dbReference>
<keyword evidence="1" id="KW-1133">Transmembrane helix</keyword>
<organism evidence="2 4">
    <name type="scientific">Prochlorococcus phage P-SSM2</name>
    <dbReference type="NCBI Taxonomy" id="268746"/>
    <lineage>
        <taxon>Viruses</taxon>
        <taxon>Duplodnaviria</taxon>
        <taxon>Heunggongvirae</taxon>
        <taxon>Uroviricota</taxon>
        <taxon>Caudoviricetes</taxon>
        <taxon>Pantevenvirales</taxon>
        <taxon>Kyanoviridae</taxon>
        <taxon>Salacisavirus</taxon>
        <taxon>Salacisavirus pssm2</taxon>
    </lineage>
</organism>
<evidence type="ECO:0000313" key="5">
    <source>
        <dbReference type="Proteomes" id="UP000013923"/>
    </source>
</evidence>
<proteinExistence type="predicted"/>
<dbReference type="EMBL" id="AY939844">
    <property type="protein sequence ID" value="AAX44418.1"/>
    <property type="molecule type" value="Genomic_DNA"/>
</dbReference>
<reference evidence="2 4" key="3">
    <citation type="journal article" date="2010" name="Environ. Microbiol.">
        <title>Genomic analysis of oceanic cyanobacterial myoviruses compared with T4-like myoviruses from diverse hosts and environments.</title>
        <authorList>
            <person name="Sullivan M.B."/>
            <person name="Huang K.H."/>
            <person name="Ignacio-Espinoza J.C."/>
            <person name="Berlin A.M."/>
            <person name="Kelly L."/>
            <person name="Weigele P.R."/>
            <person name="DeFrancesco A.S."/>
            <person name="Kern S.E."/>
            <person name="Thompson L.R."/>
            <person name="Young S."/>
            <person name="Yandava C."/>
            <person name="Fu R."/>
            <person name="Krastins B."/>
            <person name="Chase M."/>
            <person name="Sarracino D."/>
            <person name="Osburne M.S."/>
            <person name="Henn M.R."/>
            <person name="Chisholm S.W."/>
        </authorList>
    </citation>
    <scope>NUCLEOTIDE SEQUENCE [LARGE SCALE GENOMIC DNA]</scope>
</reference>